<gene>
    <name evidence="1" type="ORF">SBAD_LOCUS12327</name>
</gene>
<accession>A0A183J8X8</accession>
<dbReference type="AlphaFoldDB" id="A0A183J8X8"/>
<dbReference type="EMBL" id="UZAM01017478">
    <property type="protein sequence ID" value="VDP47375.1"/>
    <property type="molecule type" value="Genomic_DNA"/>
</dbReference>
<proteinExistence type="predicted"/>
<sequence>MVLCAIIRQGFVWTGGSFGKLRGCISSMVSLRTVSCKEVYVRDPNLPAPWPYKERGYRLWYSFFDWTTKRFDENSKLFVVEGNIGSEKSKFARELADKFGFHFIPAPSLDEIFIDSYGVDRRKFYHLIPESCREFDARLFYENPTHPNVAKFQMTMFYCKTESYLNALAHILNTGT</sequence>
<evidence type="ECO:0000313" key="2">
    <source>
        <dbReference type="Proteomes" id="UP000270296"/>
    </source>
</evidence>
<organism evidence="3">
    <name type="scientific">Soboliphyme baturini</name>
    <dbReference type="NCBI Taxonomy" id="241478"/>
    <lineage>
        <taxon>Eukaryota</taxon>
        <taxon>Metazoa</taxon>
        <taxon>Ecdysozoa</taxon>
        <taxon>Nematoda</taxon>
        <taxon>Enoplea</taxon>
        <taxon>Dorylaimia</taxon>
        <taxon>Dioctophymatida</taxon>
        <taxon>Dioctophymatoidea</taxon>
        <taxon>Soboliphymatidae</taxon>
        <taxon>Soboliphyme</taxon>
    </lineage>
</organism>
<dbReference type="WBParaSite" id="SBAD_0001273201-mRNA-1">
    <property type="protein sequence ID" value="SBAD_0001273201-mRNA-1"/>
    <property type="gene ID" value="SBAD_0001273201"/>
</dbReference>
<dbReference type="OrthoDB" id="17400at2759"/>
<reference evidence="3" key="1">
    <citation type="submission" date="2016-06" db="UniProtKB">
        <authorList>
            <consortium name="WormBaseParasite"/>
        </authorList>
    </citation>
    <scope>IDENTIFICATION</scope>
</reference>
<dbReference type="Gene3D" id="3.40.50.300">
    <property type="entry name" value="P-loop containing nucleotide triphosphate hydrolases"/>
    <property type="match status" value="1"/>
</dbReference>
<name>A0A183J8X8_9BILA</name>
<evidence type="ECO:0000313" key="1">
    <source>
        <dbReference type="EMBL" id="VDP47375.1"/>
    </source>
</evidence>
<protein>
    <submittedName>
        <fullName evidence="3">DNK domain-containing protein</fullName>
    </submittedName>
</protein>
<dbReference type="Proteomes" id="UP000270296">
    <property type="component" value="Unassembled WGS sequence"/>
</dbReference>
<keyword evidence="2" id="KW-1185">Reference proteome</keyword>
<evidence type="ECO:0000313" key="3">
    <source>
        <dbReference type="WBParaSite" id="SBAD_0001273201-mRNA-1"/>
    </source>
</evidence>
<dbReference type="InterPro" id="IPR027417">
    <property type="entry name" value="P-loop_NTPase"/>
</dbReference>
<reference evidence="1 2" key="2">
    <citation type="submission" date="2018-11" db="EMBL/GenBank/DDBJ databases">
        <authorList>
            <consortium name="Pathogen Informatics"/>
        </authorList>
    </citation>
    <scope>NUCLEOTIDE SEQUENCE [LARGE SCALE GENOMIC DNA]</scope>
</reference>